<evidence type="ECO:0000313" key="1">
    <source>
        <dbReference type="EMBL" id="QQN49816.1"/>
    </source>
</evidence>
<reference evidence="1 2" key="1">
    <citation type="submission" date="2020-12" db="EMBL/GenBank/DDBJ databases">
        <title>FDA dAtabase for Regulatory Grade micrObial Sequences (FDA-ARGOS): Supporting development and validation of Infectious Disease Dx tests.</title>
        <authorList>
            <person name="Sproer C."/>
            <person name="Gronow S."/>
            <person name="Severitt S."/>
            <person name="Schroder I."/>
            <person name="Tallon L."/>
            <person name="Sadzewicz L."/>
            <person name="Zhao X."/>
            <person name="Boylan J."/>
            <person name="Ott S."/>
            <person name="Bowen H."/>
            <person name="Vavikolanu K."/>
            <person name="Mehta A."/>
            <person name="Aluvathingal J."/>
            <person name="Nadendla S."/>
            <person name="Lowell S."/>
            <person name="Myers T."/>
            <person name="Yan Y."/>
            <person name="Sichtig H."/>
        </authorList>
    </citation>
    <scope>NUCLEOTIDE SEQUENCE [LARGE SCALE GENOMIC DNA]</scope>
    <source>
        <strain evidence="1 2">FDAARGOS_1013</strain>
    </source>
</reference>
<evidence type="ECO:0000313" key="2">
    <source>
        <dbReference type="Proteomes" id="UP000595933"/>
    </source>
</evidence>
<dbReference type="AlphaFoldDB" id="A0A9X7V2J8"/>
<proteinExistence type="predicted"/>
<gene>
    <name evidence="1" type="ORF">I6H70_14805</name>
</gene>
<organism evidence="1 2">
    <name type="scientific">Stutzerimonas balearica</name>
    <dbReference type="NCBI Taxonomy" id="74829"/>
    <lineage>
        <taxon>Bacteria</taxon>
        <taxon>Pseudomonadati</taxon>
        <taxon>Pseudomonadota</taxon>
        <taxon>Gammaproteobacteria</taxon>
        <taxon>Pseudomonadales</taxon>
        <taxon>Pseudomonadaceae</taxon>
        <taxon>Stutzerimonas</taxon>
    </lineage>
</organism>
<dbReference type="Proteomes" id="UP000595933">
    <property type="component" value="Chromosome"/>
</dbReference>
<sequence>MTAAPQLVYLAFGPETYQREAVFSIVSALSQTASAHPEAFGIQVFTDQPGYYAKLPVTVRAIDASWNGPHRYHFRIKHAALRQVLKECEKAVLIDTDTFFRVPPEALFDRVRAGTLLCNAIGSSLGQSNGMPAALLAYLNRHGMHDPALRQTNSGVIGLVASDASILDRSISLMDELRPVIPELYTLEELSLALVAHDQLQLAECTDAIHHYWSRKAQFRAKIDAWYLKHGDSPLSLGAVEDSRLVNDRLPRPPQPLRAWQKALTVLVASERRQFIRELLYGCHVYPNEFDRACAPVWWDKALTNAQDRLQRPLSAEELSSWLADPILKRLAGRHYSALRGRLLDRLEAQSSQ</sequence>
<accession>A0A9X7V2J8</accession>
<name>A0A9X7V2J8_9GAMM</name>
<dbReference type="EMBL" id="CP067013">
    <property type="protein sequence ID" value="QQN49816.1"/>
    <property type="molecule type" value="Genomic_DNA"/>
</dbReference>
<protein>
    <submittedName>
        <fullName evidence="1">Uncharacterized protein</fullName>
    </submittedName>
</protein>